<feature type="transmembrane region" description="Helical" evidence="3">
    <location>
        <begin position="331"/>
        <end position="362"/>
    </location>
</feature>
<dbReference type="PROSITE" id="PS50850">
    <property type="entry name" value="MFS"/>
    <property type="match status" value="1"/>
</dbReference>
<feature type="transmembrane region" description="Helical" evidence="3">
    <location>
        <begin position="57"/>
        <end position="79"/>
    </location>
</feature>
<feature type="transmembrane region" description="Helical" evidence="3">
    <location>
        <begin position="416"/>
        <end position="437"/>
    </location>
</feature>
<keyword evidence="3" id="KW-0812">Transmembrane</keyword>
<evidence type="ECO:0000313" key="5">
    <source>
        <dbReference type="EMBL" id="KAF8887457.1"/>
    </source>
</evidence>
<dbReference type="GO" id="GO:0016020">
    <property type="term" value="C:membrane"/>
    <property type="evidence" value="ECO:0007669"/>
    <property type="project" value="UniProtKB-SubCell"/>
</dbReference>
<dbReference type="InterPro" id="IPR011701">
    <property type="entry name" value="MFS"/>
</dbReference>
<feature type="transmembrane region" description="Helical" evidence="3">
    <location>
        <begin position="215"/>
        <end position="235"/>
    </location>
</feature>
<gene>
    <name evidence="5" type="ORF">CPB84DRAFT_1521253</name>
</gene>
<dbReference type="InterPro" id="IPR020846">
    <property type="entry name" value="MFS_dom"/>
</dbReference>
<feature type="transmembrane region" description="Helical" evidence="3">
    <location>
        <begin position="269"/>
        <end position="289"/>
    </location>
</feature>
<dbReference type="PANTHER" id="PTHR42910">
    <property type="entry name" value="TRANSPORTER SCO4007-RELATED"/>
    <property type="match status" value="1"/>
</dbReference>
<dbReference type="SUPFAM" id="SSF103473">
    <property type="entry name" value="MFS general substrate transporter"/>
    <property type="match status" value="1"/>
</dbReference>
<evidence type="ECO:0000259" key="4">
    <source>
        <dbReference type="PROSITE" id="PS50850"/>
    </source>
</evidence>
<feature type="transmembrane region" description="Helical" evidence="3">
    <location>
        <begin position="99"/>
        <end position="117"/>
    </location>
</feature>
<feature type="region of interest" description="Disordered" evidence="2">
    <location>
        <begin position="1"/>
        <end position="31"/>
    </location>
</feature>
<dbReference type="CDD" id="cd17324">
    <property type="entry name" value="MFS_NepI_like"/>
    <property type="match status" value="1"/>
</dbReference>
<evidence type="ECO:0000256" key="3">
    <source>
        <dbReference type="SAM" id="Phobius"/>
    </source>
</evidence>
<keyword evidence="3" id="KW-1133">Transmembrane helix</keyword>
<dbReference type="InterPro" id="IPR036259">
    <property type="entry name" value="MFS_trans_sf"/>
</dbReference>
<dbReference type="Proteomes" id="UP000724874">
    <property type="component" value="Unassembled WGS sequence"/>
</dbReference>
<dbReference type="Pfam" id="PF07690">
    <property type="entry name" value="MFS_1"/>
    <property type="match status" value="1"/>
</dbReference>
<protein>
    <submittedName>
        <fullName evidence="5">Major facilitator superfamily domain-containing protein</fullName>
    </submittedName>
</protein>
<feature type="domain" description="Major facilitator superfamily (MFS) profile" evidence="4">
    <location>
        <begin position="60"/>
        <end position="459"/>
    </location>
</feature>
<dbReference type="OrthoDB" id="2105912at2759"/>
<evidence type="ECO:0000256" key="1">
    <source>
        <dbReference type="ARBA" id="ARBA00004141"/>
    </source>
</evidence>
<dbReference type="GO" id="GO:0022857">
    <property type="term" value="F:transmembrane transporter activity"/>
    <property type="evidence" value="ECO:0007669"/>
    <property type="project" value="InterPro"/>
</dbReference>
<keyword evidence="6" id="KW-1185">Reference proteome</keyword>
<dbReference type="PANTHER" id="PTHR42910:SF1">
    <property type="entry name" value="MAJOR FACILITATOR SUPERFAMILY (MFS) PROFILE DOMAIN-CONTAINING PROTEIN"/>
    <property type="match status" value="1"/>
</dbReference>
<feature type="transmembrane region" description="Helical" evidence="3">
    <location>
        <begin position="129"/>
        <end position="155"/>
    </location>
</feature>
<feature type="compositionally biased region" description="Basic and acidic residues" evidence="2">
    <location>
        <begin position="1"/>
        <end position="25"/>
    </location>
</feature>
<evidence type="ECO:0000313" key="6">
    <source>
        <dbReference type="Proteomes" id="UP000724874"/>
    </source>
</evidence>
<proteinExistence type="predicted"/>
<feature type="transmembrane region" description="Helical" evidence="3">
    <location>
        <begin position="296"/>
        <end position="319"/>
    </location>
</feature>
<comment type="caution">
    <text evidence="5">The sequence shown here is derived from an EMBL/GenBank/DDBJ whole genome shotgun (WGS) entry which is preliminary data.</text>
</comment>
<dbReference type="Gene3D" id="1.20.1250.20">
    <property type="entry name" value="MFS general substrate transporter like domains"/>
    <property type="match status" value="1"/>
</dbReference>
<sequence>MASDEEPARDVDFSDTKKDGVREKISSVSDISDGPTKDLFFLPIPAHLRHYPDRPPLFSVWMNIWIGVAASFLISNLYYSQPLLIQMADAFNVSYESVSNIPTLIQAGYAIGIFFICPLGDLVRRRQLILLLVFSTASLTIGLAVTNNLVVFQILNFLIGLGNMSPQILAPLAADLAGPEHRGFAYSIVLTGMLTGTLMARVLAGVMGEFLSWRVIYYLAIGAQYAIVLMCYWVLPDYPCKNKSLSYRTVLWSMVKYAVTEPLVVQVELMSIATSACFSSYWVTLTFLLGGPPYNYSTLLIGLFGLLGLAGIAMGPFAGRLLDHIPPWHGILVSTILLLVFQAVQTAAAGINISAVIIACIGLDAVRQIQNVSIATNIFSVDIQAISRLNSLYVLAFYGGQLMGTSVGTKVFVEHGWRACAALGMAWYGAQIVIILLRGPNCKRRTWFGYEGGLGMKKV</sequence>
<dbReference type="EMBL" id="JADNYJ010000090">
    <property type="protein sequence ID" value="KAF8887457.1"/>
    <property type="molecule type" value="Genomic_DNA"/>
</dbReference>
<comment type="subcellular location">
    <subcellularLocation>
        <location evidence="1">Membrane</location>
        <topology evidence="1">Multi-pass membrane protein</topology>
    </subcellularLocation>
</comment>
<name>A0A9P5TJ84_GYMJU</name>
<dbReference type="AlphaFoldDB" id="A0A9P5TJ84"/>
<accession>A0A9P5TJ84</accession>
<organism evidence="5 6">
    <name type="scientific">Gymnopilus junonius</name>
    <name type="common">Spectacular rustgill mushroom</name>
    <name type="synonym">Gymnopilus spectabilis subsp. junonius</name>
    <dbReference type="NCBI Taxonomy" id="109634"/>
    <lineage>
        <taxon>Eukaryota</taxon>
        <taxon>Fungi</taxon>
        <taxon>Dikarya</taxon>
        <taxon>Basidiomycota</taxon>
        <taxon>Agaricomycotina</taxon>
        <taxon>Agaricomycetes</taxon>
        <taxon>Agaricomycetidae</taxon>
        <taxon>Agaricales</taxon>
        <taxon>Agaricineae</taxon>
        <taxon>Hymenogastraceae</taxon>
        <taxon>Gymnopilus</taxon>
    </lineage>
</organism>
<reference evidence="5" key="1">
    <citation type="submission" date="2020-11" db="EMBL/GenBank/DDBJ databases">
        <authorList>
            <consortium name="DOE Joint Genome Institute"/>
            <person name="Ahrendt S."/>
            <person name="Riley R."/>
            <person name="Andreopoulos W."/>
            <person name="LaButti K."/>
            <person name="Pangilinan J."/>
            <person name="Ruiz-duenas F.J."/>
            <person name="Barrasa J.M."/>
            <person name="Sanchez-Garcia M."/>
            <person name="Camarero S."/>
            <person name="Miyauchi S."/>
            <person name="Serrano A."/>
            <person name="Linde D."/>
            <person name="Babiker R."/>
            <person name="Drula E."/>
            <person name="Ayuso-Fernandez I."/>
            <person name="Pacheco R."/>
            <person name="Padilla G."/>
            <person name="Ferreira P."/>
            <person name="Barriuso J."/>
            <person name="Kellner H."/>
            <person name="Castanera R."/>
            <person name="Alfaro M."/>
            <person name="Ramirez L."/>
            <person name="Pisabarro A.G."/>
            <person name="Kuo A."/>
            <person name="Tritt A."/>
            <person name="Lipzen A."/>
            <person name="He G."/>
            <person name="Yan M."/>
            <person name="Ng V."/>
            <person name="Cullen D."/>
            <person name="Martin F."/>
            <person name="Rosso M.-N."/>
            <person name="Henrissat B."/>
            <person name="Hibbett D."/>
            <person name="Martinez A.T."/>
            <person name="Grigoriev I.V."/>
        </authorList>
    </citation>
    <scope>NUCLEOTIDE SEQUENCE</scope>
    <source>
        <strain evidence="5">AH 44721</strain>
    </source>
</reference>
<evidence type="ECO:0000256" key="2">
    <source>
        <dbReference type="SAM" id="MobiDB-lite"/>
    </source>
</evidence>
<feature type="transmembrane region" description="Helical" evidence="3">
    <location>
        <begin position="374"/>
        <end position="396"/>
    </location>
</feature>
<feature type="transmembrane region" description="Helical" evidence="3">
    <location>
        <begin position="184"/>
        <end position="203"/>
    </location>
</feature>
<keyword evidence="3" id="KW-0472">Membrane</keyword>